<keyword evidence="1" id="KW-0732">Signal</keyword>
<proteinExistence type="predicted"/>
<feature type="chain" id="PRO_5015972880" evidence="1">
    <location>
        <begin position="25"/>
        <end position="77"/>
    </location>
</feature>
<dbReference type="RefSeq" id="WP_111178505.1">
    <property type="nucleotide sequence ID" value="NZ_POUD01000029.1"/>
</dbReference>
<organism evidence="2 3">
    <name type="scientific">Nonomuraea aridisoli</name>
    <dbReference type="NCBI Taxonomy" id="2070368"/>
    <lineage>
        <taxon>Bacteria</taxon>
        <taxon>Bacillati</taxon>
        <taxon>Actinomycetota</taxon>
        <taxon>Actinomycetes</taxon>
        <taxon>Streptosporangiales</taxon>
        <taxon>Streptosporangiaceae</taxon>
        <taxon>Nonomuraea</taxon>
    </lineage>
</organism>
<feature type="signal peptide" evidence="1">
    <location>
        <begin position="1"/>
        <end position="24"/>
    </location>
</feature>
<dbReference type="OrthoDB" id="9984591at2"/>
<dbReference type="Proteomes" id="UP000249304">
    <property type="component" value="Unassembled WGS sequence"/>
</dbReference>
<keyword evidence="3" id="KW-1185">Reference proteome</keyword>
<reference evidence="2 3" key="1">
    <citation type="submission" date="2018-01" db="EMBL/GenBank/DDBJ databases">
        <title>Draft genome sequence of Nonomuraea sp. KC333.</title>
        <authorList>
            <person name="Sahin N."/>
            <person name="Saygin H."/>
            <person name="Ay H."/>
        </authorList>
    </citation>
    <scope>NUCLEOTIDE SEQUENCE [LARGE SCALE GENOMIC DNA]</scope>
    <source>
        <strain evidence="2 3">KC333</strain>
    </source>
</reference>
<name>A0A2W2F509_9ACTN</name>
<evidence type="ECO:0000313" key="3">
    <source>
        <dbReference type="Proteomes" id="UP000249304"/>
    </source>
</evidence>
<protein>
    <submittedName>
        <fullName evidence="2">Uncharacterized protein</fullName>
    </submittedName>
</protein>
<gene>
    <name evidence="2" type="ORF">C1J01_10200</name>
</gene>
<comment type="caution">
    <text evidence="2">The sequence shown here is derived from an EMBL/GenBank/DDBJ whole genome shotgun (WGS) entry which is preliminary data.</text>
</comment>
<evidence type="ECO:0000313" key="2">
    <source>
        <dbReference type="EMBL" id="PZG20168.1"/>
    </source>
</evidence>
<accession>A0A2W2F509</accession>
<dbReference type="EMBL" id="POUD01000029">
    <property type="protein sequence ID" value="PZG20168.1"/>
    <property type="molecule type" value="Genomic_DNA"/>
</dbReference>
<evidence type="ECO:0000256" key="1">
    <source>
        <dbReference type="SAM" id="SignalP"/>
    </source>
</evidence>
<sequence length="77" mass="8285">MLSRSKRLAGIAVLSFAAATAAMAAPAHADDDYWDDHHYRHGWALLTPYRAPVCVPVSSFGIPLVDRIAPGMVACAY</sequence>
<dbReference type="AlphaFoldDB" id="A0A2W2F509"/>